<dbReference type="FunFam" id="3.40.50.1580:FF:000023">
    <property type="entry name" value="Purine nucleoside permease"/>
    <property type="match status" value="1"/>
</dbReference>
<feature type="signal peptide" evidence="7">
    <location>
        <begin position="1"/>
        <end position="22"/>
    </location>
</feature>
<dbReference type="InterPro" id="IPR009486">
    <property type="entry name" value="Pur_nuclsid_perm"/>
</dbReference>
<evidence type="ECO:0000256" key="1">
    <source>
        <dbReference type="ARBA" id="ARBA00022448"/>
    </source>
</evidence>
<gene>
    <name evidence="8" type="ORF">MG3_05119</name>
</gene>
<evidence type="ECO:0000313" key="8">
    <source>
        <dbReference type="EMBL" id="KGR05124.1"/>
    </source>
</evidence>
<evidence type="ECO:0000256" key="7">
    <source>
        <dbReference type="SAM" id="SignalP"/>
    </source>
</evidence>
<dbReference type="PANTHER" id="PTHR38643:SF1">
    <property type="entry name" value="PURINE NUCLEOSIDE PERMEASE C285.05-RELATED"/>
    <property type="match status" value="1"/>
</dbReference>
<protein>
    <recommendedName>
        <fullName evidence="5">Purine nucleoside permease</fullName>
    </recommendedName>
</protein>
<evidence type="ECO:0000313" key="9">
    <source>
        <dbReference type="Proteomes" id="UP000030161"/>
    </source>
</evidence>
<reference evidence="8 9" key="1">
    <citation type="submission" date="2013-12" db="EMBL/GenBank/DDBJ databases">
        <title>The Genome Sequence of Candida albicans P78048.</title>
        <authorList>
            <consortium name="The Broad Institute Genome Sequencing Platform"/>
            <consortium name="The Broad Institute Genome Sequencing Center for Infectious Disease"/>
            <person name="Cuomo C."/>
            <person name="Bennett R."/>
            <person name="Hirakawa M."/>
            <person name="Noverr M."/>
            <person name="Mitchell A."/>
            <person name="Young S.K."/>
            <person name="Zeng Q."/>
            <person name="Gargeya S."/>
            <person name="Fitzgerald M."/>
            <person name="Abouelleil A."/>
            <person name="Alvarado L."/>
            <person name="Berlin A.M."/>
            <person name="Chapman S.B."/>
            <person name="Dewar J."/>
            <person name="Goldberg J."/>
            <person name="Griggs A."/>
            <person name="Gujja S."/>
            <person name="Hansen M."/>
            <person name="Howarth C."/>
            <person name="Imamovic A."/>
            <person name="Larimer J."/>
            <person name="McCowan C."/>
            <person name="Murphy C."/>
            <person name="Pearson M."/>
            <person name="Priest M."/>
            <person name="Roberts A."/>
            <person name="Saif S."/>
            <person name="Shea T."/>
            <person name="Sykes S."/>
            <person name="Wortman J."/>
            <person name="Nusbaum C."/>
            <person name="Birren B."/>
        </authorList>
    </citation>
    <scope>NUCLEOTIDE SEQUENCE [LARGE SCALE GENOMIC DNA]</scope>
    <source>
        <strain evidence="8 9">P78048</strain>
    </source>
</reference>
<evidence type="ECO:0000256" key="2">
    <source>
        <dbReference type="ARBA" id="ARBA00022729"/>
    </source>
</evidence>
<evidence type="ECO:0000256" key="4">
    <source>
        <dbReference type="ARBA" id="ARBA00060956"/>
    </source>
</evidence>
<dbReference type="AlphaFoldDB" id="A0AB34PQV6"/>
<dbReference type="Gene3D" id="3.40.50.1580">
    <property type="entry name" value="Nucleoside phosphorylase domain"/>
    <property type="match status" value="1"/>
</dbReference>
<evidence type="ECO:0000256" key="5">
    <source>
        <dbReference type="ARBA" id="ARBA00070441"/>
    </source>
</evidence>
<comment type="caution">
    <text evidence="8">The sequence shown here is derived from an EMBL/GenBank/DDBJ whole genome shotgun (WGS) entry which is preliminary data.</text>
</comment>
<dbReference type="GO" id="GO:0003824">
    <property type="term" value="F:catalytic activity"/>
    <property type="evidence" value="ECO:0007669"/>
    <property type="project" value="InterPro"/>
</dbReference>
<comment type="similarity">
    <text evidence="4 6">Belongs to the NUP family.</text>
</comment>
<proteinExistence type="inferred from homology"/>
<dbReference type="PANTHER" id="PTHR38643">
    <property type="entry name" value="PURINE NUCLEOSIDE PERMEASE C285.05-RELATED"/>
    <property type="match status" value="1"/>
</dbReference>
<feature type="chain" id="PRO_5044306232" description="Purine nucleoside permease" evidence="7">
    <location>
        <begin position="23"/>
        <end position="406"/>
    </location>
</feature>
<dbReference type="Proteomes" id="UP000030161">
    <property type="component" value="Unassembled WGS sequence"/>
</dbReference>
<dbReference type="PIRSF" id="PIRSF013171">
    <property type="entry name" value="Pur_nuclsid_perm"/>
    <property type="match status" value="1"/>
</dbReference>
<dbReference type="GO" id="GO:0055085">
    <property type="term" value="P:transmembrane transport"/>
    <property type="evidence" value="ECO:0007669"/>
    <property type="project" value="InterPro"/>
</dbReference>
<dbReference type="GO" id="GO:0009116">
    <property type="term" value="P:nucleoside metabolic process"/>
    <property type="evidence" value="ECO:0007669"/>
    <property type="project" value="InterPro"/>
</dbReference>
<keyword evidence="2 7" id="KW-0732">Signal</keyword>
<accession>A0AB34PQV6</accession>
<dbReference type="SMR" id="A0AB34PQV6"/>
<evidence type="ECO:0000256" key="3">
    <source>
        <dbReference type="ARBA" id="ARBA00058783"/>
    </source>
</evidence>
<dbReference type="InterPro" id="IPR035994">
    <property type="entry name" value="Nucleoside_phosphorylase_sf"/>
</dbReference>
<evidence type="ECO:0000256" key="6">
    <source>
        <dbReference type="PIRNR" id="PIRNR013171"/>
    </source>
</evidence>
<keyword evidence="1 6" id="KW-0813">Transport</keyword>
<sequence length="406" mass="44863">MKLSTLFTLATTISTLTTFTIASPVVVVEKRAINETALAEDIPTTKNNHAQTSYGKPFAIYQPKAFIISMFSLERDPWLKAMDFVHNITIPGLSPVYPDIHCTTNYTICQITTGEGEINAASSISALTLNPLFDLTKTYFLVGGIAGGEPNYTTIGGVTFAKYAVQVGLEYQLAYEDYHKTNPDWISGYIPYGTDDQNTYPGNVYGTEVFEVNEKLRDRAVELASKVHLNNGTEGNAKFRKLYNETAAQGLPKVVKCDSLTSDNYFTGNVLNDYFANFTLLMTNGSATYCSTAQEDNATLEVMTRLAKHGLVDYDRIMIMRTISDFSRPPPSMSAYEYFFNRSDGGISASLENLVIAGTPIIHDIVQNWDKIYESGEKYSSKNYVGDIFATLGGKPDFGKESFDTA</sequence>
<dbReference type="GO" id="GO:0005783">
    <property type="term" value="C:endoplasmic reticulum"/>
    <property type="evidence" value="ECO:0007669"/>
    <property type="project" value="TreeGrafter"/>
</dbReference>
<comment type="function">
    <text evidence="3">Nucleoside permease that transports adenosine and guanosine. Does not show any transport activities towards cytidine, adenine, guanine, uridine, and uracil.</text>
</comment>
<name>A0AB34PQV6_CANAX</name>
<dbReference type="Pfam" id="PF06516">
    <property type="entry name" value="NUP"/>
    <property type="match status" value="1"/>
</dbReference>
<dbReference type="EMBL" id="AJIX01000040">
    <property type="protein sequence ID" value="KGR05124.1"/>
    <property type="molecule type" value="Genomic_DNA"/>
</dbReference>
<organism evidence="8 9">
    <name type="scientific">Candida albicans P78048</name>
    <dbReference type="NCBI Taxonomy" id="1094989"/>
    <lineage>
        <taxon>Eukaryota</taxon>
        <taxon>Fungi</taxon>
        <taxon>Dikarya</taxon>
        <taxon>Ascomycota</taxon>
        <taxon>Saccharomycotina</taxon>
        <taxon>Pichiomycetes</taxon>
        <taxon>Debaryomycetaceae</taxon>
        <taxon>Candida/Lodderomyces clade</taxon>
        <taxon>Candida</taxon>
    </lineage>
</organism>